<protein>
    <submittedName>
        <fullName evidence="4">Tc1-like transposase DDE domain-containing protein</fullName>
    </submittedName>
</protein>
<reference evidence="4" key="1">
    <citation type="submission" date="2022-11" db="UniProtKB">
        <authorList>
            <consortium name="WormBaseParasite"/>
        </authorList>
    </citation>
    <scope>IDENTIFICATION</scope>
</reference>
<sequence>MGRSLDLVNRFMKNPEEYGTIKRTGPANKLSERDKRRIFRAASNSTATCNKIKKDLGLGVSPEMIRRAISKNSNLVRRKMKKAPSLKEIHKQGKLEVHGGGGVMVWGAFCCIGALELAFPTHRLNSQRYQEILETRLLPPWQVLRQSGHEFMHDNAPCRASFRGPGNTRAWLHRHQVQVMPWPANSPDLNPIENIWGILVRRIYANNKQYQSTEALQGAIQQAWGDLDQEMIDNLILSMDNRIFQVINRNGDPTNY</sequence>
<dbReference type="WBParaSite" id="ACRNAN_scaffold4176.g29413.t1">
    <property type="protein sequence ID" value="ACRNAN_scaffold4176.g29413.t1"/>
    <property type="gene ID" value="ACRNAN_scaffold4176.g29413"/>
</dbReference>
<dbReference type="Pfam" id="PF21517">
    <property type="entry name" value="HTH_Tnp_Tc3_2_like"/>
    <property type="match status" value="1"/>
</dbReference>
<dbReference type="InterPro" id="IPR038717">
    <property type="entry name" value="Tc1-like_DDE_dom"/>
</dbReference>
<keyword evidence="3" id="KW-1185">Reference proteome</keyword>
<dbReference type="PANTHER" id="PTHR23022">
    <property type="entry name" value="TRANSPOSABLE ELEMENT-RELATED"/>
    <property type="match status" value="1"/>
</dbReference>
<dbReference type="InterPro" id="IPR036397">
    <property type="entry name" value="RNaseH_sf"/>
</dbReference>
<organism evidence="3 4">
    <name type="scientific">Acrobeloides nanus</name>
    <dbReference type="NCBI Taxonomy" id="290746"/>
    <lineage>
        <taxon>Eukaryota</taxon>
        <taxon>Metazoa</taxon>
        <taxon>Ecdysozoa</taxon>
        <taxon>Nematoda</taxon>
        <taxon>Chromadorea</taxon>
        <taxon>Rhabditida</taxon>
        <taxon>Tylenchina</taxon>
        <taxon>Cephalobomorpha</taxon>
        <taxon>Cephaloboidea</taxon>
        <taxon>Cephalobidae</taxon>
        <taxon>Acrobeloides</taxon>
    </lineage>
</organism>
<evidence type="ECO:0000313" key="4">
    <source>
        <dbReference type="WBParaSite" id="ACRNAN_scaffold4176.g29413.t1"/>
    </source>
</evidence>
<dbReference type="Gene3D" id="3.30.420.10">
    <property type="entry name" value="Ribonuclease H-like superfamily/Ribonuclease H"/>
    <property type="match status" value="1"/>
</dbReference>
<evidence type="ECO:0000259" key="1">
    <source>
        <dbReference type="Pfam" id="PF13358"/>
    </source>
</evidence>
<accession>A0A914DVY9</accession>
<feature type="domain" description="Transposable element Tc3 transposase-like DNA-binding HTH" evidence="2">
    <location>
        <begin position="33"/>
        <end position="71"/>
    </location>
</feature>
<dbReference type="AlphaFoldDB" id="A0A914DVY9"/>
<evidence type="ECO:0000259" key="2">
    <source>
        <dbReference type="Pfam" id="PF21517"/>
    </source>
</evidence>
<dbReference type="Proteomes" id="UP000887540">
    <property type="component" value="Unplaced"/>
</dbReference>
<dbReference type="InterPro" id="IPR052338">
    <property type="entry name" value="Transposase_5"/>
</dbReference>
<dbReference type="GO" id="GO:0003676">
    <property type="term" value="F:nucleic acid binding"/>
    <property type="evidence" value="ECO:0007669"/>
    <property type="project" value="InterPro"/>
</dbReference>
<dbReference type="PANTHER" id="PTHR23022:SF129">
    <property type="entry name" value="TRANSPOSABLE ELEMENT TC3 TRANSPOSASE"/>
    <property type="match status" value="1"/>
</dbReference>
<proteinExistence type="predicted"/>
<evidence type="ECO:0000313" key="3">
    <source>
        <dbReference type="Proteomes" id="UP000887540"/>
    </source>
</evidence>
<dbReference type="InterPro" id="IPR048703">
    <property type="entry name" value="Tnp_Tc3-like_HTH"/>
</dbReference>
<dbReference type="Pfam" id="PF13358">
    <property type="entry name" value="DDE_3"/>
    <property type="match status" value="1"/>
</dbReference>
<name>A0A914DVY9_9BILA</name>
<feature type="domain" description="Tc1-like transposase DDE" evidence="1">
    <location>
        <begin position="98"/>
        <end position="216"/>
    </location>
</feature>